<keyword evidence="4" id="KW-1185">Reference proteome</keyword>
<evidence type="ECO:0000313" key="3">
    <source>
        <dbReference type="EMBL" id="MEQ2186193.1"/>
    </source>
</evidence>
<protein>
    <submittedName>
        <fullName evidence="3">Uncharacterized protein</fullName>
    </submittedName>
</protein>
<keyword evidence="2" id="KW-1133">Transmembrane helix</keyword>
<name>A0ABV0PS31_9TELE</name>
<gene>
    <name evidence="3" type="ORF">GOODEAATRI_026184</name>
</gene>
<evidence type="ECO:0000256" key="1">
    <source>
        <dbReference type="SAM" id="MobiDB-lite"/>
    </source>
</evidence>
<proteinExistence type="predicted"/>
<dbReference type="EMBL" id="JAHRIO010083163">
    <property type="protein sequence ID" value="MEQ2186193.1"/>
    <property type="molecule type" value="Genomic_DNA"/>
</dbReference>
<dbReference type="Proteomes" id="UP001476798">
    <property type="component" value="Unassembled WGS sequence"/>
</dbReference>
<feature type="region of interest" description="Disordered" evidence="1">
    <location>
        <begin position="1"/>
        <end position="32"/>
    </location>
</feature>
<evidence type="ECO:0000313" key="4">
    <source>
        <dbReference type="Proteomes" id="UP001476798"/>
    </source>
</evidence>
<evidence type="ECO:0000256" key="2">
    <source>
        <dbReference type="SAM" id="Phobius"/>
    </source>
</evidence>
<organism evidence="3 4">
    <name type="scientific">Goodea atripinnis</name>
    <dbReference type="NCBI Taxonomy" id="208336"/>
    <lineage>
        <taxon>Eukaryota</taxon>
        <taxon>Metazoa</taxon>
        <taxon>Chordata</taxon>
        <taxon>Craniata</taxon>
        <taxon>Vertebrata</taxon>
        <taxon>Euteleostomi</taxon>
        <taxon>Actinopterygii</taxon>
        <taxon>Neopterygii</taxon>
        <taxon>Teleostei</taxon>
        <taxon>Neoteleostei</taxon>
        <taxon>Acanthomorphata</taxon>
        <taxon>Ovalentaria</taxon>
        <taxon>Atherinomorphae</taxon>
        <taxon>Cyprinodontiformes</taxon>
        <taxon>Goodeidae</taxon>
        <taxon>Goodea</taxon>
    </lineage>
</organism>
<feature type="compositionally biased region" description="Basic and acidic residues" evidence="1">
    <location>
        <begin position="21"/>
        <end position="32"/>
    </location>
</feature>
<keyword evidence="2" id="KW-0812">Transmembrane</keyword>
<sequence>MCTVPWPSPGGTSGCHTQAETGRRESERHLREKSEPNYLENTFSGKPRDFYDDFFLLQFVLGNVFLKINVLSSPIPFYLFVMFSFFLISDFQTFQQFNFEAFSVCFLANTER</sequence>
<keyword evidence="2" id="KW-0472">Membrane</keyword>
<accession>A0ABV0PS31</accession>
<feature type="transmembrane region" description="Helical" evidence="2">
    <location>
        <begin position="64"/>
        <end position="88"/>
    </location>
</feature>
<reference evidence="3 4" key="1">
    <citation type="submission" date="2021-06" db="EMBL/GenBank/DDBJ databases">
        <authorList>
            <person name="Palmer J.M."/>
        </authorList>
    </citation>
    <scope>NUCLEOTIDE SEQUENCE [LARGE SCALE GENOMIC DNA]</scope>
    <source>
        <strain evidence="3 4">GA_2019</strain>
        <tissue evidence="3">Muscle</tissue>
    </source>
</reference>
<comment type="caution">
    <text evidence="3">The sequence shown here is derived from an EMBL/GenBank/DDBJ whole genome shotgun (WGS) entry which is preliminary data.</text>
</comment>